<dbReference type="SUPFAM" id="SSF47050">
    <property type="entry name" value="VHP, Villin headpiece domain"/>
    <property type="match status" value="1"/>
</dbReference>
<dbReference type="PROSITE" id="PS51089">
    <property type="entry name" value="HP"/>
    <property type="match status" value="1"/>
</dbReference>
<dbReference type="InterPro" id="IPR051618">
    <property type="entry name" value="Actin-binding_LIM"/>
</dbReference>
<dbReference type="InterPro" id="IPR003128">
    <property type="entry name" value="Villin_headpiece"/>
</dbReference>
<dbReference type="InterPro" id="IPR032402">
    <property type="entry name" value="AbLIM_anchor"/>
</dbReference>
<evidence type="ECO:0000256" key="8">
    <source>
        <dbReference type="PROSITE-ProRule" id="PRU00125"/>
    </source>
</evidence>
<dbReference type="FunFam" id="2.10.110.10:FF:000003">
    <property type="entry name" value="actin-binding LIM protein 1 isoform X1"/>
    <property type="match status" value="1"/>
</dbReference>
<dbReference type="Pfam" id="PF00412">
    <property type="entry name" value="LIM"/>
    <property type="match status" value="2"/>
</dbReference>
<dbReference type="PROSITE" id="PS50023">
    <property type="entry name" value="LIM_DOMAIN_2"/>
    <property type="match status" value="1"/>
</dbReference>
<dbReference type="SMART" id="SM00153">
    <property type="entry name" value="VHP"/>
    <property type="match status" value="1"/>
</dbReference>
<evidence type="ECO:0000259" key="9">
    <source>
        <dbReference type="PROSITE" id="PS50023"/>
    </source>
</evidence>
<accession>A0A556V0J2</accession>
<keyword evidence="2" id="KW-0963">Cytoplasm</keyword>
<keyword evidence="4 8" id="KW-0479">Metal-binding</keyword>
<dbReference type="GO" id="GO:0001725">
    <property type="term" value="C:stress fiber"/>
    <property type="evidence" value="ECO:0007669"/>
    <property type="project" value="TreeGrafter"/>
</dbReference>
<dbReference type="GO" id="GO:0051015">
    <property type="term" value="F:actin filament binding"/>
    <property type="evidence" value="ECO:0007669"/>
    <property type="project" value="TreeGrafter"/>
</dbReference>
<proteinExistence type="predicted"/>
<name>A0A556V0J2_BAGYA</name>
<dbReference type="FunFam" id="1.10.950.10:FF:000001">
    <property type="entry name" value="actin-binding LIM protein 1 isoform X2"/>
    <property type="match status" value="1"/>
</dbReference>
<evidence type="ECO:0000259" key="10">
    <source>
        <dbReference type="PROSITE" id="PS51089"/>
    </source>
</evidence>
<dbReference type="GO" id="GO:0060271">
    <property type="term" value="P:cilium assembly"/>
    <property type="evidence" value="ECO:0007669"/>
    <property type="project" value="TreeGrafter"/>
</dbReference>
<reference evidence="11 12" key="1">
    <citation type="journal article" date="2019" name="Genome Biol. Evol.">
        <title>Whole-Genome Sequencing of the Giant Devil Catfish, Bagarius yarrelli.</title>
        <authorList>
            <person name="Jiang W."/>
            <person name="Lv Y."/>
            <person name="Cheng L."/>
            <person name="Yang K."/>
            <person name="Chao B."/>
            <person name="Wang X."/>
            <person name="Li Y."/>
            <person name="Pan X."/>
            <person name="You X."/>
            <person name="Zhang Y."/>
            <person name="Yang J."/>
            <person name="Li J."/>
            <person name="Zhang X."/>
            <person name="Liu S."/>
            <person name="Sun C."/>
            <person name="Yang J."/>
            <person name="Shi Q."/>
        </authorList>
    </citation>
    <scope>NUCLEOTIDE SEQUENCE [LARGE SCALE GENOMIC DNA]</scope>
    <source>
        <strain evidence="11">JWS20170419001</strain>
        <tissue evidence="11">Muscle</tissue>
    </source>
</reference>
<evidence type="ECO:0000256" key="5">
    <source>
        <dbReference type="ARBA" id="ARBA00022737"/>
    </source>
</evidence>
<feature type="domain" description="HP" evidence="10">
    <location>
        <begin position="250"/>
        <end position="318"/>
    </location>
</feature>
<comment type="caution">
    <text evidence="11">The sequence shown here is derived from an EMBL/GenBank/DDBJ whole genome shotgun (WGS) entry which is preliminary data.</text>
</comment>
<evidence type="ECO:0000256" key="4">
    <source>
        <dbReference type="ARBA" id="ARBA00022723"/>
    </source>
</evidence>
<keyword evidence="12" id="KW-1185">Reference proteome</keyword>
<keyword evidence="3" id="KW-0597">Phosphoprotein</keyword>
<dbReference type="SUPFAM" id="SSF57716">
    <property type="entry name" value="Glucocorticoid receptor-like (DNA-binding domain)"/>
    <property type="match status" value="2"/>
</dbReference>
<dbReference type="InterPro" id="IPR036886">
    <property type="entry name" value="Villin_headpiece_dom_sf"/>
</dbReference>
<evidence type="ECO:0000256" key="2">
    <source>
        <dbReference type="ARBA" id="ARBA00022490"/>
    </source>
</evidence>
<dbReference type="InterPro" id="IPR001781">
    <property type="entry name" value="Znf_LIM"/>
</dbReference>
<organism evidence="11 12">
    <name type="scientific">Bagarius yarrelli</name>
    <name type="common">Goonch</name>
    <name type="synonym">Bagrus yarrelli</name>
    <dbReference type="NCBI Taxonomy" id="175774"/>
    <lineage>
        <taxon>Eukaryota</taxon>
        <taxon>Metazoa</taxon>
        <taxon>Chordata</taxon>
        <taxon>Craniata</taxon>
        <taxon>Vertebrata</taxon>
        <taxon>Euteleostomi</taxon>
        <taxon>Actinopterygii</taxon>
        <taxon>Neopterygii</taxon>
        <taxon>Teleostei</taxon>
        <taxon>Ostariophysi</taxon>
        <taxon>Siluriformes</taxon>
        <taxon>Sisoridae</taxon>
        <taxon>Sisorinae</taxon>
        <taxon>Bagarius</taxon>
    </lineage>
</organism>
<sequence length="318" mass="36098">MAKIRAAVETSVFVSDPLFHNDTHSGRVPHQLSCYGTECSPGPIRCFRCREVCKGEVVRVQSVHFHVKCFTCQVCGCNLARSGFFQKKGEYICTADYQRLYGTKCDSCGDFITGEVVSALGHTYHPKCFVCSVCRKPFPIGDRVTFSGKECIQGGIGRMILKEEMKARSGSYDNDPWGSTRNSRAGSKETLHNASYKNTINGSSQALYPAENDYISKSASLPGYGRNGLHRQENTDYFQYDSGNEVNWGIREYKVYPYEALIVTTRGRNRLPKDVDRARLERHLSPEEFYQVFGMSMAEFDRLALWKRNELKKQARLF</sequence>
<evidence type="ECO:0000313" key="11">
    <source>
        <dbReference type="EMBL" id="TSQ81053.1"/>
    </source>
</evidence>
<dbReference type="PROSITE" id="PS00478">
    <property type="entry name" value="LIM_DOMAIN_1"/>
    <property type="match status" value="1"/>
</dbReference>
<dbReference type="GO" id="GO:0046872">
    <property type="term" value="F:metal ion binding"/>
    <property type="evidence" value="ECO:0007669"/>
    <property type="project" value="UniProtKB-KW"/>
</dbReference>
<dbReference type="OrthoDB" id="1746725at2759"/>
<dbReference type="EMBL" id="VCAZ01000088">
    <property type="protein sequence ID" value="TSQ81053.1"/>
    <property type="molecule type" value="Genomic_DNA"/>
</dbReference>
<dbReference type="Pfam" id="PF16182">
    <property type="entry name" value="AbLIM_anchor"/>
    <property type="match status" value="1"/>
</dbReference>
<dbReference type="Pfam" id="PF02209">
    <property type="entry name" value="VHP"/>
    <property type="match status" value="1"/>
</dbReference>
<dbReference type="Gene3D" id="2.10.110.10">
    <property type="entry name" value="Cysteine Rich Protein"/>
    <property type="match status" value="2"/>
</dbReference>
<dbReference type="PANTHER" id="PTHR24213">
    <property type="entry name" value="ACTIN-BINDING LIM PROTEIN"/>
    <property type="match status" value="1"/>
</dbReference>
<dbReference type="GO" id="GO:0005737">
    <property type="term" value="C:cytoplasm"/>
    <property type="evidence" value="ECO:0007669"/>
    <property type="project" value="UniProtKB-SubCell"/>
</dbReference>
<dbReference type="SMART" id="SM00132">
    <property type="entry name" value="LIM"/>
    <property type="match status" value="2"/>
</dbReference>
<keyword evidence="6 8" id="KW-0862">Zinc</keyword>
<keyword evidence="7 8" id="KW-0440">LIM domain</keyword>
<gene>
    <name evidence="11" type="ORF">Baya_11232</name>
</gene>
<dbReference type="CDD" id="cd09327">
    <property type="entry name" value="LIM1_abLIM"/>
    <property type="match status" value="1"/>
</dbReference>
<evidence type="ECO:0000313" key="12">
    <source>
        <dbReference type="Proteomes" id="UP000319801"/>
    </source>
</evidence>
<dbReference type="Gene3D" id="1.10.950.10">
    <property type="entry name" value="Villin headpiece domain"/>
    <property type="match status" value="1"/>
</dbReference>
<dbReference type="GO" id="GO:0007010">
    <property type="term" value="P:cytoskeleton organization"/>
    <property type="evidence" value="ECO:0007669"/>
    <property type="project" value="InterPro"/>
</dbReference>
<dbReference type="AlphaFoldDB" id="A0A556V0J2"/>
<dbReference type="Proteomes" id="UP000319801">
    <property type="component" value="Unassembled WGS sequence"/>
</dbReference>
<feature type="domain" description="LIM zinc-binding" evidence="9">
    <location>
        <begin position="44"/>
        <end position="103"/>
    </location>
</feature>
<keyword evidence="5" id="KW-0677">Repeat</keyword>
<evidence type="ECO:0000256" key="6">
    <source>
        <dbReference type="ARBA" id="ARBA00022833"/>
    </source>
</evidence>
<evidence type="ECO:0000256" key="1">
    <source>
        <dbReference type="ARBA" id="ARBA00004496"/>
    </source>
</evidence>
<dbReference type="CDD" id="cd09328">
    <property type="entry name" value="LIM2_abLIM"/>
    <property type="match status" value="1"/>
</dbReference>
<dbReference type="GO" id="GO:0030032">
    <property type="term" value="P:lamellipodium assembly"/>
    <property type="evidence" value="ECO:0007669"/>
    <property type="project" value="TreeGrafter"/>
</dbReference>
<evidence type="ECO:0000256" key="3">
    <source>
        <dbReference type="ARBA" id="ARBA00022553"/>
    </source>
</evidence>
<evidence type="ECO:0000256" key="7">
    <source>
        <dbReference type="ARBA" id="ARBA00023038"/>
    </source>
</evidence>
<comment type="subcellular location">
    <subcellularLocation>
        <location evidence="1">Cytoplasm</location>
    </subcellularLocation>
</comment>
<protein>
    <submittedName>
        <fullName evidence="11">Actin-binding LIM protein 3</fullName>
    </submittedName>
</protein>
<dbReference type="PANTHER" id="PTHR24213:SF0">
    <property type="entry name" value="ACTIN-BINDING LIM PROTEIN 3"/>
    <property type="match status" value="1"/>
</dbReference>